<proteinExistence type="inferred from homology"/>
<dbReference type="AlphaFoldDB" id="A0AA45WT76"/>
<dbReference type="RefSeq" id="WP_283407697.1">
    <property type="nucleotide sequence ID" value="NZ_FXUF01000001.1"/>
</dbReference>
<dbReference type="PANTHER" id="PTHR43649:SF31">
    <property type="entry name" value="SN-GLYCEROL-3-PHOSPHATE-BINDING PERIPLASMIC PROTEIN UGPB"/>
    <property type="match status" value="1"/>
</dbReference>
<protein>
    <submittedName>
        <fullName evidence="6">Carbohydrate ABC transporter substrate-binding protein, CUT1 family</fullName>
    </submittedName>
</protein>
<organism evidence="6 7">
    <name type="scientific">Anoxynatronum buryatiense</name>
    <dbReference type="NCBI Taxonomy" id="489973"/>
    <lineage>
        <taxon>Bacteria</taxon>
        <taxon>Bacillati</taxon>
        <taxon>Bacillota</taxon>
        <taxon>Clostridia</taxon>
        <taxon>Eubacteriales</taxon>
        <taxon>Clostridiaceae</taxon>
        <taxon>Anoxynatronum</taxon>
    </lineage>
</organism>
<dbReference type="SUPFAM" id="SSF53850">
    <property type="entry name" value="Periplasmic binding protein-like II"/>
    <property type="match status" value="1"/>
</dbReference>
<dbReference type="InterPro" id="IPR006059">
    <property type="entry name" value="SBP"/>
</dbReference>
<keyword evidence="3" id="KW-0813">Transport</keyword>
<comment type="caution">
    <text evidence="6">The sequence shown here is derived from an EMBL/GenBank/DDBJ whole genome shotgun (WGS) entry which is preliminary data.</text>
</comment>
<dbReference type="EMBL" id="FXUF01000001">
    <property type="protein sequence ID" value="SMP40229.1"/>
    <property type="molecule type" value="Genomic_DNA"/>
</dbReference>
<accession>A0AA45WT76</accession>
<feature type="chain" id="PRO_5041456382" evidence="5">
    <location>
        <begin position="23"/>
        <end position="451"/>
    </location>
</feature>
<name>A0AA45WT76_9CLOT</name>
<dbReference type="GO" id="GO:0030313">
    <property type="term" value="C:cell envelope"/>
    <property type="evidence" value="ECO:0007669"/>
    <property type="project" value="UniProtKB-SubCell"/>
</dbReference>
<dbReference type="Pfam" id="PF13416">
    <property type="entry name" value="SBP_bac_8"/>
    <property type="match status" value="1"/>
</dbReference>
<evidence type="ECO:0000256" key="5">
    <source>
        <dbReference type="SAM" id="SignalP"/>
    </source>
</evidence>
<evidence type="ECO:0000256" key="1">
    <source>
        <dbReference type="ARBA" id="ARBA00004196"/>
    </source>
</evidence>
<evidence type="ECO:0000256" key="2">
    <source>
        <dbReference type="ARBA" id="ARBA00008520"/>
    </source>
</evidence>
<dbReference type="InterPro" id="IPR050490">
    <property type="entry name" value="Bact_solute-bd_prot1"/>
</dbReference>
<comment type="subcellular location">
    <subcellularLocation>
        <location evidence="1">Cell envelope</location>
    </subcellularLocation>
</comment>
<gene>
    <name evidence="6" type="ORF">SAMN06296020_101348</name>
</gene>
<sequence>MKRKEMWKKRVMTVICATALLAGSLGLTGCTSGTTQESGIVEVEFWHALGGSLGDGLMEIVEAYNEQNENVVIKPVTIGSYQEIDERLQAAYAARNTPALVAGGSMQIFYQNGLVSPFEDYMPDHYEKDDIVGGFMNAAMRDGKMIFAPAYGTSQVMYYNKAVLSNAGKSLDDLSSWQSLAAMADDIIGTETGKSTIEYVWEPMWGPDNVADIVSSAGGRFLSEDGTQVTINSSEWVDVLETMRRWIHDDQIMRIHSGGQGWEYWYKTMDDWVYGKSLGYTGSPGDYVIALDAVAEAIEEGYINEFAVAPQPGWSNRPPAPYFRSLMYFIPDSANLSEAQKRAAADFVAFATSTENTAKFAISTGYAAVRRSVLDLPEYQDYLKSNPDADAALIQIDRYAVPEFLDPTGGAISGALQEAVDRVQIENVPAKTALDEAQKVAQSALDNHLSQ</sequence>
<dbReference type="Gene3D" id="3.40.190.10">
    <property type="entry name" value="Periplasmic binding protein-like II"/>
    <property type="match status" value="1"/>
</dbReference>
<dbReference type="PROSITE" id="PS51257">
    <property type="entry name" value="PROKAR_LIPOPROTEIN"/>
    <property type="match status" value="1"/>
</dbReference>
<evidence type="ECO:0000256" key="4">
    <source>
        <dbReference type="ARBA" id="ARBA00022729"/>
    </source>
</evidence>
<keyword evidence="7" id="KW-1185">Reference proteome</keyword>
<evidence type="ECO:0000256" key="3">
    <source>
        <dbReference type="ARBA" id="ARBA00022448"/>
    </source>
</evidence>
<evidence type="ECO:0000313" key="7">
    <source>
        <dbReference type="Proteomes" id="UP001158066"/>
    </source>
</evidence>
<comment type="similarity">
    <text evidence="2">Belongs to the bacterial solute-binding protein 1 family.</text>
</comment>
<keyword evidence="4 5" id="KW-0732">Signal</keyword>
<reference evidence="6" key="1">
    <citation type="submission" date="2017-05" db="EMBL/GenBank/DDBJ databases">
        <authorList>
            <person name="Varghese N."/>
            <person name="Submissions S."/>
        </authorList>
    </citation>
    <scope>NUCLEOTIDE SEQUENCE</scope>
    <source>
        <strain evidence="6">Su22</strain>
    </source>
</reference>
<evidence type="ECO:0000313" key="6">
    <source>
        <dbReference type="EMBL" id="SMP40229.1"/>
    </source>
</evidence>
<feature type="signal peptide" evidence="5">
    <location>
        <begin position="1"/>
        <end position="22"/>
    </location>
</feature>
<dbReference type="Proteomes" id="UP001158066">
    <property type="component" value="Unassembled WGS sequence"/>
</dbReference>
<dbReference type="PANTHER" id="PTHR43649">
    <property type="entry name" value="ARABINOSE-BINDING PROTEIN-RELATED"/>
    <property type="match status" value="1"/>
</dbReference>